<accession>A0A1I8C0Z5</accession>
<organism evidence="2 3">
    <name type="scientific">Meloidogyne hapla</name>
    <name type="common">Root-knot nematode worm</name>
    <dbReference type="NCBI Taxonomy" id="6305"/>
    <lineage>
        <taxon>Eukaryota</taxon>
        <taxon>Metazoa</taxon>
        <taxon>Ecdysozoa</taxon>
        <taxon>Nematoda</taxon>
        <taxon>Chromadorea</taxon>
        <taxon>Rhabditida</taxon>
        <taxon>Tylenchina</taxon>
        <taxon>Tylenchomorpha</taxon>
        <taxon>Tylenchoidea</taxon>
        <taxon>Meloidogynidae</taxon>
        <taxon>Meloidogyninae</taxon>
        <taxon>Meloidogyne</taxon>
    </lineage>
</organism>
<feature type="chain" id="PRO_5009316362" evidence="1">
    <location>
        <begin position="23"/>
        <end position="129"/>
    </location>
</feature>
<name>A0A1I8C0Z5_MELHA</name>
<protein>
    <submittedName>
        <fullName evidence="3">Defensin-like protein</fullName>
    </submittedName>
</protein>
<dbReference type="AlphaFoldDB" id="A0A1I8C0Z5"/>
<proteinExistence type="predicted"/>
<evidence type="ECO:0000313" key="2">
    <source>
        <dbReference type="Proteomes" id="UP000095281"/>
    </source>
</evidence>
<dbReference type="WBParaSite" id="MhA1_Contig945.frz3.gene9">
    <property type="protein sequence ID" value="MhA1_Contig945.frz3.gene9"/>
    <property type="gene ID" value="MhA1_Contig945.frz3.gene9"/>
</dbReference>
<reference evidence="3" key="1">
    <citation type="submission" date="2016-11" db="UniProtKB">
        <authorList>
            <consortium name="WormBaseParasite"/>
        </authorList>
    </citation>
    <scope>IDENTIFICATION</scope>
</reference>
<sequence>MLQSWINLLFILIIFIFKTCYSVDVEIIHNRFQRTLGCSEQDHRSCDDVCKGDSYWYGFCSAWDGRDLKCSCSGYRSPLDGSVCGQSRQQKCMEECRGKGQESGGYCVVSPSSENRRGVPKCSCFGKPR</sequence>
<dbReference type="Proteomes" id="UP000095281">
    <property type="component" value="Unplaced"/>
</dbReference>
<evidence type="ECO:0000256" key="1">
    <source>
        <dbReference type="SAM" id="SignalP"/>
    </source>
</evidence>
<feature type="signal peptide" evidence="1">
    <location>
        <begin position="1"/>
        <end position="22"/>
    </location>
</feature>
<keyword evidence="2" id="KW-1185">Reference proteome</keyword>
<keyword evidence="1" id="KW-0732">Signal</keyword>
<evidence type="ECO:0000313" key="3">
    <source>
        <dbReference type="WBParaSite" id="MhA1_Contig945.frz3.gene9"/>
    </source>
</evidence>